<sequence length="165" mass="18996">MDNKICIDKRIWYLILFVVPLFFVILSFSLFVNSQRIYQNSKASEYSTPQIKVKQTSLNPSPITVKTLAICLKAIENKTAQAIDLYLIPSSSPYREQPMKIYANSSYMALISPPISLNTKLPFYSLKRELFSKEEAYIFFAIQGQGETNTQKKETLKNCEKLFLD</sequence>
<organism evidence="2 3">
    <name type="scientific">Candidatus Roizmanbacteria bacterium RIFOXYD1_FULL_38_12</name>
    <dbReference type="NCBI Taxonomy" id="1802093"/>
    <lineage>
        <taxon>Bacteria</taxon>
        <taxon>Candidatus Roizmaniibacteriota</taxon>
    </lineage>
</organism>
<keyword evidence="1" id="KW-0472">Membrane</keyword>
<dbReference type="Proteomes" id="UP000177050">
    <property type="component" value="Unassembled WGS sequence"/>
</dbReference>
<reference evidence="2 3" key="1">
    <citation type="journal article" date="2016" name="Nat. Commun.">
        <title>Thousands of microbial genomes shed light on interconnected biogeochemical processes in an aquifer system.</title>
        <authorList>
            <person name="Anantharaman K."/>
            <person name="Brown C.T."/>
            <person name="Hug L.A."/>
            <person name="Sharon I."/>
            <person name="Castelle C.J."/>
            <person name="Probst A.J."/>
            <person name="Thomas B.C."/>
            <person name="Singh A."/>
            <person name="Wilkins M.J."/>
            <person name="Karaoz U."/>
            <person name="Brodie E.L."/>
            <person name="Williams K.H."/>
            <person name="Hubbard S.S."/>
            <person name="Banfield J.F."/>
        </authorList>
    </citation>
    <scope>NUCLEOTIDE SEQUENCE [LARGE SCALE GENOMIC DNA]</scope>
</reference>
<dbReference type="EMBL" id="MGBR01000001">
    <property type="protein sequence ID" value="OGK73535.1"/>
    <property type="molecule type" value="Genomic_DNA"/>
</dbReference>
<evidence type="ECO:0000313" key="3">
    <source>
        <dbReference type="Proteomes" id="UP000177050"/>
    </source>
</evidence>
<evidence type="ECO:0000313" key="2">
    <source>
        <dbReference type="EMBL" id="OGK73535.1"/>
    </source>
</evidence>
<feature type="transmembrane region" description="Helical" evidence="1">
    <location>
        <begin position="12"/>
        <end position="32"/>
    </location>
</feature>
<comment type="caution">
    <text evidence="2">The sequence shown here is derived from an EMBL/GenBank/DDBJ whole genome shotgun (WGS) entry which is preliminary data.</text>
</comment>
<keyword evidence="1" id="KW-1133">Transmembrane helix</keyword>
<proteinExistence type="predicted"/>
<protein>
    <submittedName>
        <fullName evidence="2">Uncharacterized protein</fullName>
    </submittedName>
</protein>
<dbReference type="AlphaFoldDB" id="A0A1F7L064"/>
<evidence type="ECO:0000256" key="1">
    <source>
        <dbReference type="SAM" id="Phobius"/>
    </source>
</evidence>
<name>A0A1F7L064_9BACT</name>
<keyword evidence="1" id="KW-0812">Transmembrane</keyword>
<accession>A0A1F7L064</accession>
<gene>
    <name evidence="2" type="ORF">A3K52_01950</name>
</gene>